<comment type="caution">
    <text evidence="2">The sequence shown here is derived from an EMBL/GenBank/DDBJ whole genome shotgun (WGS) entry which is preliminary data.</text>
</comment>
<dbReference type="GO" id="GO:0003677">
    <property type="term" value="F:DNA binding"/>
    <property type="evidence" value="ECO:0007669"/>
    <property type="project" value="InterPro"/>
</dbReference>
<dbReference type="Proteomes" id="UP000256913">
    <property type="component" value="Unassembled WGS sequence"/>
</dbReference>
<dbReference type="AlphaFoldDB" id="A0A3D9ZLI9"/>
<dbReference type="EMBL" id="QUMQ01000001">
    <property type="protein sequence ID" value="REF98135.1"/>
    <property type="molecule type" value="Genomic_DNA"/>
</dbReference>
<name>A0A3D9ZLI9_9ACTN</name>
<feature type="domain" description="HTH cro/C1-type" evidence="1">
    <location>
        <begin position="23"/>
        <end position="81"/>
    </location>
</feature>
<evidence type="ECO:0000313" key="2">
    <source>
        <dbReference type="EMBL" id="REF98135.1"/>
    </source>
</evidence>
<organism evidence="2 3">
    <name type="scientific">Asanoa ferruginea</name>
    <dbReference type="NCBI Taxonomy" id="53367"/>
    <lineage>
        <taxon>Bacteria</taxon>
        <taxon>Bacillati</taxon>
        <taxon>Actinomycetota</taxon>
        <taxon>Actinomycetes</taxon>
        <taxon>Micromonosporales</taxon>
        <taxon>Micromonosporaceae</taxon>
        <taxon>Asanoa</taxon>
    </lineage>
</organism>
<evidence type="ECO:0000313" key="3">
    <source>
        <dbReference type="Proteomes" id="UP000256913"/>
    </source>
</evidence>
<protein>
    <submittedName>
        <fullName evidence="2">Helix-turn-helix protein</fullName>
    </submittedName>
</protein>
<dbReference type="InterPro" id="IPR001387">
    <property type="entry name" value="Cro/C1-type_HTH"/>
</dbReference>
<sequence>MSAPDDLSSDRTAERQWICARRIRERRRQLDLTQADLADLLTRRGVLLTNRTVSAMENGRRLDLGKLPDLAAALTCSVTYLLGMTRDPSRWEPDDWQPITG</sequence>
<reference evidence="2 3" key="1">
    <citation type="submission" date="2018-08" db="EMBL/GenBank/DDBJ databases">
        <title>Sequencing the genomes of 1000 actinobacteria strains.</title>
        <authorList>
            <person name="Klenk H.-P."/>
        </authorList>
    </citation>
    <scope>NUCLEOTIDE SEQUENCE [LARGE SCALE GENOMIC DNA]</scope>
    <source>
        <strain evidence="2 3">DSM 44099</strain>
    </source>
</reference>
<gene>
    <name evidence="2" type="ORF">DFJ67_4145</name>
</gene>
<dbReference type="SMART" id="SM00530">
    <property type="entry name" value="HTH_XRE"/>
    <property type="match status" value="1"/>
</dbReference>
<proteinExistence type="predicted"/>
<dbReference type="PROSITE" id="PS50943">
    <property type="entry name" value="HTH_CROC1"/>
    <property type="match status" value="1"/>
</dbReference>
<keyword evidence="3" id="KW-1185">Reference proteome</keyword>
<dbReference type="Gene3D" id="1.10.260.40">
    <property type="entry name" value="lambda repressor-like DNA-binding domains"/>
    <property type="match status" value="1"/>
</dbReference>
<dbReference type="InterPro" id="IPR010982">
    <property type="entry name" value="Lambda_DNA-bd_dom_sf"/>
</dbReference>
<dbReference type="RefSeq" id="WP_170215916.1">
    <property type="nucleotide sequence ID" value="NZ_BONB01000134.1"/>
</dbReference>
<evidence type="ECO:0000259" key="1">
    <source>
        <dbReference type="PROSITE" id="PS50943"/>
    </source>
</evidence>
<dbReference type="CDD" id="cd00093">
    <property type="entry name" value="HTH_XRE"/>
    <property type="match status" value="1"/>
</dbReference>
<dbReference type="Pfam" id="PF01381">
    <property type="entry name" value="HTH_3"/>
    <property type="match status" value="1"/>
</dbReference>
<dbReference type="SUPFAM" id="SSF47413">
    <property type="entry name" value="lambda repressor-like DNA-binding domains"/>
    <property type="match status" value="1"/>
</dbReference>
<accession>A0A3D9ZLI9</accession>